<keyword evidence="1" id="KW-1133">Transmembrane helix</keyword>
<keyword evidence="1" id="KW-0472">Membrane</keyword>
<organism evidence="2 3">
    <name type="scientific">Acorus gramineus</name>
    <name type="common">Dwarf sweet flag</name>
    <dbReference type="NCBI Taxonomy" id="55184"/>
    <lineage>
        <taxon>Eukaryota</taxon>
        <taxon>Viridiplantae</taxon>
        <taxon>Streptophyta</taxon>
        <taxon>Embryophyta</taxon>
        <taxon>Tracheophyta</taxon>
        <taxon>Spermatophyta</taxon>
        <taxon>Magnoliopsida</taxon>
        <taxon>Liliopsida</taxon>
        <taxon>Acoraceae</taxon>
        <taxon>Acorus</taxon>
    </lineage>
</organism>
<reference evidence="2" key="2">
    <citation type="submission" date="2023-06" db="EMBL/GenBank/DDBJ databases">
        <authorList>
            <person name="Ma L."/>
            <person name="Liu K.-W."/>
            <person name="Li Z."/>
            <person name="Hsiao Y.-Y."/>
            <person name="Qi Y."/>
            <person name="Fu T."/>
            <person name="Tang G."/>
            <person name="Zhang D."/>
            <person name="Sun W.-H."/>
            <person name="Liu D.-K."/>
            <person name="Li Y."/>
            <person name="Chen G.-Z."/>
            <person name="Liu X.-D."/>
            <person name="Liao X.-Y."/>
            <person name="Jiang Y.-T."/>
            <person name="Yu X."/>
            <person name="Hao Y."/>
            <person name="Huang J."/>
            <person name="Zhao X.-W."/>
            <person name="Ke S."/>
            <person name="Chen Y.-Y."/>
            <person name="Wu W.-L."/>
            <person name="Hsu J.-L."/>
            <person name="Lin Y.-F."/>
            <person name="Huang M.-D."/>
            <person name="Li C.-Y."/>
            <person name="Huang L."/>
            <person name="Wang Z.-W."/>
            <person name="Zhao X."/>
            <person name="Zhong W.-Y."/>
            <person name="Peng D.-H."/>
            <person name="Ahmad S."/>
            <person name="Lan S."/>
            <person name="Zhang J.-S."/>
            <person name="Tsai W.-C."/>
            <person name="Van De Peer Y."/>
            <person name="Liu Z.-J."/>
        </authorList>
    </citation>
    <scope>NUCLEOTIDE SEQUENCE</scope>
    <source>
        <strain evidence="2">SCP</strain>
        <tissue evidence="2">Leaves</tissue>
    </source>
</reference>
<dbReference type="PANTHER" id="PTHR33306">
    <property type="entry name" value="EXPRESSED PROTEIN-RELATED-RELATED"/>
    <property type="match status" value="1"/>
</dbReference>
<protein>
    <submittedName>
        <fullName evidence="2">Uncharacterized protein</fullName>
    </submittedName>
</protein>
<accession>A0AAV9BQY6</accession>
<comment type="caution">
    <text evidence="2">The sequence shown here is derived from an EMBL/GenBank/DDBJ whole genome shotgun (WGS) entry which is preliminary data.</text>
</comment>
<evidence type="ECO:0000313" key="2">
    <source>
        <dbReference type="EMBL" id="KAK1279025.1"/>
    </source>
</evidence>
<proteinExistence type="predicted"/>
<evidence type="ECO:0000313" key="3">
    <source>
        <dbReference type="Proteomes" id="UP001179952"/>
    </source>
</evidence>
<dbReference type="Proteomes" id="UP001179952">
    <property type="component" value="Unassembled WGS sequence"/>
</dbReference>
<evidence type="ECO:0000256" key="1">
    <source>
        <dbReference type="SAM" id="Phobius"/>
    </source>
</evidence>
<feature type="transmembrane region" description="Helical" evidence="1">
    <location>
        <begin position="20"/>
        <end position="40"/>
    </location>
</feature>
<gene>
    <name evidence="2" type="ORF">QJS04_geneDACA020861</name>
</gene>
<sequence>MDNTNYDPNSRYNNSPTIPIHLFFFLFTLLAFMGLSWYVNYESVLEGLMNQLKLAMVLSPLVLLLVVHFMSSDDQRRSPFVGVLPEREALHRAGGSPWGVGLLLMVLLLMVSYQSEVHHRWFPLLSR</sequence>
<dbReference type="AlphaFoldDB" id="A0AAV9BQY6"/>
<keyword evidence="1" id="KW-0812">Transmembrane</keyword>
<name>A0AAV9BQY6_ACOGR</name>
<dbReference type="EMBL" id="JAUJYN010000002">
    <property type="protein sequence ID" value="KAK1279025.1"/>
    <property type="molecule type" value="Genomic_DNA"/>
</dbReference>
<dbReference type="PANTHER" id="PTHR33306:SF5">
    <property type="entry name" value="OXIDOREDUCTASE_TRANSITION METAL ION-BINDING PROTEIN"/>
    <property type="match status" value="1"/>
</dbReference>
<feature type="transmembrane region" description="Helical" evidence="1">
    <location>
        <begin position="52"/>
        <end position="70"/>
    </location>
</feature>
<keyword evidence="3" id="KW-1185">Reference proteome</keyword>
<reference evidence="2" key="1">
    <citation type="journal article" date="2023" name="Nat. Commun.">
        <title>Diploid and tetraploid genomes of Acorus and the evolution of monocots.</title>
        <authorList>
            <person name="Ma L."/>
            <person name="Liu K.W."/>
            <person name="Li Z."/>
            <person name="Hsiao Y.Y."/>
            <person name="Qi Y."/>
            <person name="Fu T."/>
            <person name="Tang G.D."/>
            <person name="Zhang D."/>
            <person name="Sun W.H."/>
            <person name="Liu D.K."/>
            <person name="Li Y."/>
            <person name="Chen G.Z."/>
            <person name="Liu X.D."/>
            <person name="Liao X.Y."/>
            <person name="Jiang Y.T."/>
            <person name="Yu X."/>
            <person name="Hao Y."/>
            <person name="Huang J."/>
            <person name="Zhao X.W."/>
            <person name="Ke S."/>
            <person name="Chen Y.Y."/>
            <person name="Wu W.L."/>
            <person name="Hsu J.L."/>
            <person name="Lin Y.F."/>
            <person name="Huang M.D."/>
            <person name="Li C.Y."/>
            <person name="Huang L."/>
            <person name="Wang Z.W."/>
            <person name="Zhao X."/>
            <person name="Zhong W.Y."/>
            <person name="Peng D.H."/>
            <person name="Ahmad S."/>
            <person name="Lan S."/>
            <person name="Zhang J.S."/>
            <person name="Tsai W.C."/>
            <person name="Van de Peer Y."/>
            <person name="Liu Z.J."/>
        </authorList>
    </citation>
    <scope>NUCLEOTIDE SEQUENCE</scope>
    <source>
        <strain evidence="2">SCP</strain>
    </source>
</reference>
<feature type="transmembrane region" description="Helical" evidence="1">
    <location>
        <begin position="90"/>
        <end position="111"/>
    </location>
</feature>